<feature type="transmembrane region" description="Helical" evidence="7">
    <location>
        <begin position="392"/>
        <end position="413"/>
    </location>
</feature>
<feature type="transmembrane region" description="Helical" evidence="7">
    <location>
        <begin position="434"/>
        <end position="455"/>
    </location>
</feature>
<keyword evidence="3 7" id="KW-0812">Transmembrane</keyword>
<evidence type="ECO:0000256" key="2">
    <source>
        <dbReference type="ARBA" id="ARBA00022475"/>
    </source>
</evidence>
<feature type="transmembrane region" description="Helical" evidence="7">
    <location>
        <begin position="347"/>
        <end position="372"/>
    </location>
</feature>
<proteinExistence type="inferred from homology"/>
<evidence type="ECO:0000256" key="5">
    <source>
        <dbReference type="ARBA" id="ARBA00023136"/>
    </source>
</evidence>
<evidence type="ECO:0000256" key="7">
    <source>
        <dbReference type="SAM" id="Phobius"/>
    </source>
</evidence>
<comment type="caution">
    <text evidence="9">The sequence shown here is derived from an EMBL/GenBank/DDBJ whole genome shotgun (WGS) entry which is preliminary data.</text>
</comment>
<feature type="transmembrane region" description="Helical" evidence="7">
    <location>
        <begin position="886"/>
        <end position="916"/>
    </location>
</feature>
<feature type="transmembrane region" description="Helical" evidence="7">
    <location>
        <begin position="304"/>
        <end position="326"/>
    </location>
</feature>
<dbReference type="InterPro" id="IPR050250">
    <property type="entry name" value="Macrolide_Exporter_MacB"/>
</dbReference>
<feature type="domain" description="ABC3 transporter permease C-terminal" evidence="8">
    <location>
        <begin position="311"/>
        <end position="417"/>
    </location>
</feature>
<comment type="similarity">
    <text evidence="6">Belongs to the ABC-4 integral membrane protein family.</text>
</comment>
<feature type="transmembrane region" description="Helical" evidence="7">
    <location>
        <begin position="461"/>
        <end position="480"/>
    </location>
</feature>
<evidence type="ECO:0000256" key="6">
    <source>
        <dbReference type="ARBA" id="ARBA00038076"/>
    </source>
</evidence>
<dbReference type="PANTHER" id="PTHR30572">
    <property type="entry name" value="MEMBRANE COMPONENT OF TRANSPORTER-RELATED"/>
    <property type="match status" value="1"/>
</dbReference>
<keyword evidence="5 7" id="KW-0472">Membrane</keyword>
<comment type="subcellular location">
    <subcellularLocation>
        <location evidence="1">Cell membrane</location>
        <topology evidence="1">Multi-pass membrane protein</topology>
    </subcellularLocation>
</comment>
<keyword evidence="4 7" id="KW-1133">Transmembrane helix</keyword>
<protein>
    <recommendedName>
        <fullName evidence="8">ABC3 transporter permease C-terminal domain-containing protein</fullName>
    </recommendedName>
</protein>
<accession>A0ABR8NDL3</accession>
<organism evidence="9 10">
    <name type="scientific">Nocardioides cavernae</name>
    <dbReference type="NCBI Taxonomy" id="1921566"/>
    <lineage>
        <taxon>Bacteria</taxon>
        <taxon>Bacillati</taxon>
        <taxon>Actinomycetota</taxon>
        <taxon>Actinomycetes</taxon>
        <taxon>Propionibacteriales</taxon>
        <taxon>Nocardioidaceae</taxon>
        <taxon>Nocardioides</taxon>
    </lineage>
</organism>
<feature type="transmembrane region" description="Helical" evidence="7">
    <location>
        <begin position="937"/>
        <end position="965"/>
    </location>
</feature>
<evidence type="ECO:0000256" key="4">
    <source>
        <dbReference type="ARBA" id="ARBA00022989"/>
    </source>
</evidence>
<dbReference type="InterPro" id="IPR003838">
    <property type="entry name" value="ABC3_permease_C"/>
</dbReference>
<feature type="transmembrane region" description="Helical" evidence="7">
    <location>
        <begin position="518"/>
        <end position="538"/>
    </location>
</feature>
<evidence type="ECO:0000259" key="8">
    <source>
        <dbReference type="Pfam" id="PF02687"/>
    </source>
</evidence>
<reference evidence="9 10" key="1">
    <citation type="submission" date="2020-09" db="EMBL/GenBank/DDBJ databases">
        <title>novel species in genus Nocardioides.</title>
        <authorList>
            <person name="Zhang G."/>
        </authorList>
    </citation>
    <scope>NUCLEOTIDE SEQUENCE [LARGE SCALE GENOMIC DNA]</scope>
    <source>
        <strain evidence="9 10">KCTC 39551</strain>
    </source>
</reference>
<gene>
    <name evidence="9" type="ORF">IEZ26_16490</name>
</gene>
<dbReference type="Pfam" id="PF02687">
    <property type="entry name" value="FtsX"/>
    <property type="match status" value="2"/>
</dbReference>
<feature type="domain" description="ABC3 transporter permease C-terminal" evidence="8">
    <location>
        <begin position="897"/>
        <end position="1010"/>
    </location>
</feature>
<dbReference type="RefSeq" id="WP_191196057.1">
    <property type="nucleotide sequence ID" value="NZ_JACXYZ010000002.1"/>
</dbReference>
<keyword evidence="10" id="KW-1185">Reference proteome</keyword>
<keyword evidence="2" id="KW-1003">Cell membrane</keyword>
<dbReference type="Proteomes" id="UP000618818">
    <property type="component" value="Unassembled WGS sequence"/>
</dbReference>
<evidence type="ECO:0000256" key="3">
    <source>
        <dbReference type="ARBA" id="ARBA00022692"/>
    </source>
</evidence>
<evidence type="ECO:0000313" key="10">
    <source>
        <dbReference type="Proteomes" id="UP000618818"/>
    </source>
</evidence>
<dbReference type="PANTHER" id="PTHR30572:SF4">
    <property type="entry name" value="ABC TRANSPORTER PERMEASE YTRF"/>
    <property type="match status" value="1"/>
</dbReference>
<name>A0ABR8NDL3_9ACTN</name>
<dbReference type="EMBL" id="JACXYZ010000002">
    <property type="protein sequence ID" value="MBD3926225.1"/>
    <property type="molecule type" value="Genomic_DNA"/>
</dbReference>
<evidence type="ECO:0000256" key="1">
    <source>
        <dbReference type="ARBA" id="ARBA00004651"/>
    </source>
</evidence>
<sequence>MTGSRSPRVRAWSPVRHAWRSAWRHRRGEALALVAISALITACTAFAPVYDRAMQQSLVDTLLAQATPADATVTLVSESNDFAGGTEPRDPREMAALIPDDLAALLGPVVLGRAAIVVPTTGEVPPSGLLLWRDGACEHVRLLSGVCPNAPGEILVSEADVDNFGLRLGSVRTVGSSIADQPDIRLEVVGTYAPLLDDVWWQGQRTDGVSAVVHGLDPSANHDAWLTTETTFTAGSIMTAETSQAGAPVRMDHDGADVDGVLALDDGVRQVADDLRGEDLELRTGLGELTDTMRTQVDQAHRTVPLLLAPMALLSVFVLWLVLSAATSSRRGEVAVARLRGRGPSGAAGLLLLELLPALLLGVLPGALVALAGGLVVRRVLPGAAPPEAGPGFGTALLSAVAVIVLTTLAAAVRTARQPLHEVVRSGPAPSGRWALGAVDAFIVACVGTGVVAFVTGSLQGPLALVGPALIALLTGLLLAHQAGPAGRVLGRRLLARGRLVSGTSLLEVGRRSEGRTVIVVLTVACALAVFSMDALAIGERNRANASRHDAGAPVVLQVAGGDIDGVRAALTAADASGRATAVLAGRDTLAVDPDEFRQIAFFPRGGPTAEEWRAIAPPDREPTEITGTRVSLDVEPGAGLASGDVFGSEVDVGLSLVVTSATGVRRTIPLGTLPVDGPRQRLTGRADACADGCRLAALQLTTAQGAVVQGELALAGLRVDGRKVAWATSASDWNTTDDEDTLVSPVDGGDGTLRLAIEASGFYPIEVSPAWVPRAVPALLTVEPPRASPEPLVLEGVDGTDRLAEDAGSLVLVPAMPDGSSLVDIDAATRGAAITRDTRVEVWMEDDAKLVAAVQTALRDRAIALTDVRRFSTISQAYDDTVASWSLALGAAVAPAVMVLALLVLLVLAAIGWRTRARDLAVLRLNGMGVRTTRRLAVWAQLSAVIPAIVAGVAAGMAGAALAMPDVAFFPEPPHVPVVDTSTSWPAVLAVTATCVVVLLAVAAVAGLVVARRAHVERVREGA</sequence>
<feature type="transmembrane region" description="Helical" evidence="7">
    <location>
        <begin position="985"/>
        <end position="1012"/>
    </location>
</feature>
<evidence type="ECO:0000313" key="9">
    <source>
        <dbReference type="EMBL" id="MBD3926225.1"/>
    </source>
</evidence>